<gene>
    <name evidence="2" type="ORF">HF295_03930</name>
</gene>
<dbReference type="NCBIfam" id="NF047356">
    <property type="entry name" value="RNA_bind_RnpM"/>
    <property type="match status" value="1"/>
</dbReference>
<feature type="domain" description="YlxR" evidence="1">
    <location>
        <begin position="9"/>
        <end position="81"/>
    </location>
</feature>
<dbReference type="Pfam" id="PF04296">
    <property type="entry name" value="YlxR"/>
    <property type="match status" value="1"/>
</dbReference>
<dbReference type="InterPro" id="IPR007393">
    <property type="entry name" value="YlxR_dom"/>
</dbReference>
<dbReference type="AlphaFoldDB" id="A0A7L6N1L2"/>
<dbReference type="Proteomes" id="UP000512167">
    <property type="component" value="Chromosome"/>
</dbReference>
<evidence type="ECO:0000313" key="3">
    <source>
        <dbReference type="Proteomes" id="UP000512167"/>
    </source>
</evidence>
<name>A0A7L6N1L2_9MOLU</name>
<dbReference type="InterPro" id="IPR037465">
    <property type="entry name" value="YlxR"/>
</dbReference>
<proteinExistence type="predicted"/>
<protein>
    <submittedName>
        <fullName evidence="2">YlxR family protein</fullName>
    </submittedName>
</protein>
<dbReference type="Gene3D" id="3.30.1230.10">
    <property type="entry name" value="YlxR-like"/>
    <property type="match status" value="1"/>
</dbReference>
<keyword evidence="3" id="KW-1185">Reference proteome</keyword>
<accession>A0A7L6N1L2</accession>
<sequence length="88" mass="10235">MKVRKIPMRKCVVTNERMEKKDLLRVVRTPEGQVIYDPTGKANGRGVYLSKNKIVIEKAMKHKILSRHLDVEVPNDVFETLFKVIDNE</sequence>
<dbReference type="EMBL" id="CP051151">
    <property type="protein sequence ID" value="QLY40053.1"/>
    <property type="molecule type" value="Genomic_DNA"/>
</dbReference>
<dbReference type="RefSeq" id="WP_312032549.1">
    <property type="nucleotide sequence ID" value="NZ_CP051151.1"/>
</dbReference>
<dbReference type="KEGG" id="tbk:HF295_03930"/>
<dbReference type="InterPro" id="IPR035931">
    <property type="entry name" value="YlxR-like_sf"/>
</dbReference>
<evidence type="ECO:0000259" key="1">
    <source>
        <dbReference type="Pfam" id="PF04296"/>
    </source>
</evidence>
<reference evidence="2 3" key="1">
    <citation type="submission" date="2020-04" db="EMBL/GenBank/DDBJ databases">
        <authorList>
            <person name="Zheng R.K."/>
            <person name="Sun C.M."/>
        </authorList>
    </citation>
    <scope>NUCLEOTIDE SEQUENCE [LARGE SCALE GENOMIC DNA]</scope>
    <source>
        <strain evidence="3">zrk29</strain>
    </source>
</reference>
<dbReference type="CDD" id="cd00279">
    <property type="entry name" value="YlxR"/>
    <property type="match status" value="1"/>
</dbReference>
<organism evidence="2 3">
    <name type="scientific">Hujiaoplasma nucleasis</name>
    <dbReference type="NCBI Taxonomy" id="2725268"/>
    <lineage>
        <taxon>Bacteria</taxon>
        <taxon>Bacillati</taxon>
        <taxon>Mycoplasmatota</taxon>
        <taxon>Mollicutes</taxon>
        <taxon>Candidatus Izemoplasmatales</taxon>
        <taxon>Hujiaoplasmataceae</taxon>
        <taxon>Hujiaoplasma</taxon>
    </lineage>
</organism>
<dbReference type="SUPFAM" id="SSF64376">
    <property type="entry name" value="YlxR-like"/>
    <property type="match status" value="1"/>
</dbReference>
<dbReference type="PANTHER" id="PTHR34215:SF1">
    <property type="entry name" value="YLXR DOMAIN-CONTAINING PROTEIN"/>
    <property type="match status" value="1"/>
</dbReference>
<evidence type="ECO:0000313" key="2">
    <source>
        <dbReference type="EMBL" id="QLY40053.1"/>
    </source>
</evidence>
<dbReference type="PANTHER" id="PTHR34215">
    <property type="entry name" value="BLL0784 PROTEIN"/>
    <property type="match status" value="1"/>
</dbReference>